<accession>A0A8H7QWL8</accession>
<sequence>MSNKYPKVDYINKTPESLILRVVTRILELEELYDWKVVAYLSDFYKKDPIINETCIA</sequence>
<comment type="caution">
    <text evidence="1">The sequence shown here is derived from an EMBL/GenBank/DDBJ whole genome shotgun (WGS) entry which is preliminary data.</text>
</comment>
<gene>
    <name evidence="1" type="ORF">INT46_011168</name>
</gene>
<name>A0A8H7QWL8_9FUNG</name>
<organism evidence="1 2">
    <name type="scientific">Mucor plumbeus</name>
    <dbReference type="NCBI Taxonomy" id="97098"/>
    <lineage>
        <taxon>Eukaryota</taxon>
        <taxon>Fungi</taxon>
        <taxon>Fungi incertae sedis</taxon>
        <taxon>Mucoromycota</taxon>
        <taxon>Mucoromycotina</taxon>
        <taxon>Mucoromycetes</taxon>
        <taxon>Mucorales</taxon>
        <taxon>Mucorineae</taxon>
        <taxon>Mucoraceae</taxon>
        <taxon>Mucor</taxon>
    </lineage>
</organism>
<reference evidence="1" key="1">
    <citation type="submission" date="2020-12" db="EMBL/GenBank/DDBJ databases">
        <title>Metabolic potential, ecology and presence of endohyphal bacteria is reflected in genomic diversity of Mucoromycotina.</title>
        <authorList>
            <person name="Muszewska A."/>
            <person name="Okrasinska A."/>
            <person name="Steczkiewicz K."/>
            <person name="Drgas O."/>
            <person name="Orlowska M."/>
            <person name="Perlinska-Lenart U."/>
            <person name="Aleksandrzak-Piekarczyk T."/>
            <person name="Szatraj K."/>
            <person name="Zielenkiewicz U."/>
            <person name="Pilsyk S."/>
            <person name="Malc E."/>
            <person name="Mieczkowski P."/>
            <person name="Kruszewska J.S."/>
            <person name="Biernat P."/>
            <person name="Pawlowska J."/>
        </authorList>
    </citation>
    <scope>NUCLEOTIDE SEQUENCE</scope>
    <source>
        <strain evidence="1">CBS 226.32</strain>
    </source>
</reference>
<protein>
    <submittedName>
        <fullName evidence="1">Uncharacterized protein</fullName>
    </submittedName>
</protein>
<dbReference type="Proteomes" id="UP000650833">
    <property type="component" value="Unassembled WGS sequence"/>
</dbReference>
<dbReference type="AlphaFoldDB" id="A0A8H7QWL8"/>
<evidence type="ECO:0000313" key="1">
    <source>
        <dbReference type="EMBL" id="KAG2199692.1"/>
    </source>
</evidence>
<dbReference type="EMBL" id="JAEPRC010000342">
    <property type="protein sequence ID" value="KAG2199692.1"/>
    <property type="molecule type" value="Genomic_DNA"/>
</dbReference>
<proteinExistence type="predicted"/>
<evidence type="ECO:0000313" key="2">
    <source>
        <dbReference type="Proteomes" id="UP000650833"/>
    </source>
</evidence>
<keyword evidence="2" id="KW-1185">Reference proteome</keyword>